<sequence>MKNAKPCDTPASSEKKYPYGEAVESLLYLSTRTRPDIAQAVNLVSKKVETPNREDVTKVKIIFKYLVRTKEKERHFVQTKQTDIEHRCFQRLG</sequence>
<name>A0A9P0TTW5_PIEBR</name>
<comment type="caution">
    <text evidence="1">The sequence shown here is derived from an EMBL/GenBank/DDBJ whole genome shotgun (WGS) entry which is preliminary data.</text>
</comment>
<reference evidence="1" key="1">
    <citation type="submission" date="2022-05" db="EMBL/GenBank/DDBJ databases">
        <authorList>
            <person name="Okamura Y."/>
        </authorList>
    </citation>
    <scope>NUCLEOTIDE SEQUENCE</scope>
</reference>
<gene>
    <name evidence="1" type="ORF">PIBRA_LOCUS13096</name>
</gene>
<proteinExistence type="predicted"/>
<keyword evidence="2" id="KW-1185">Reference proteome</keyword>
<evidence type="ECO:0000313" key="1">
    <source>
        <dbReference type="EMBL" id="CAH4037417.1"/>
    </source>
</evidence>
<dbReference type="AlphaFoldDB" id="A0A9P0TTW5"/>
<dbReference type="Proteomes" id="UP001152562">
    <property type="component" value="Unassembled WGS sequence"/>
</dbReference>
<evidence type="ECO:0000313" key="2">
    <source>
        <dbReference type="Proteomes" id="UP001152562"/>
    </source>
</evidence>
<accession>A0A9P0TTW5</accession>
<organism evidence="1 2">
    <name type="scientific">Pieris brassicae</name>
    <name type="common">White butterfly</name>
    <name type="synonym">Large white butterfly</name>
    <dbReference type="NCBI Taxonomy" id="7116"/>
    <lineage>
        <taxon>Eukaryota</taxon>
        <taxon>Metazoa</taxon>
        <taxon>Ecdysozoa</taxon>
        <taxon>Arthropoda</taxon>
        <taxon>Hexapoda</taxon>
        <taxon>Insecta</taxon>
        <taxon>Pterygota</taxon>
        <taxon>Neoptera</taxon>
        <taxon>Endopterygota</taxon>
        <taxon>Lepidoptera</taxon>
        <taxon>Glossata</taxon>
        <taxon>Ditrysia</taxon>
        <taxon>Papilionoidea</taxon>
        <taxon>Pieridae</taxon>
        <taxon>Pierinae</taxon>
        <taxon>Pieris</taxon>
    </lineage>
</organism>
<protein>
    <submittedName>
        <fullName evidence="1">Uncharacterized protein</fullName>
    </submittedName>
</protein>
<dbReference type="EMBL" id="CALOZG010000085">
    <property type="protein sequence ID" value="CAH4037417.1"/>
    <property type="molecule type" value="Genomic_DNA"/>
</dbReference>